<evidence type="ECO:0000313" key="2">
    <source>
        <dbReference type="Proteomes" id="UP001061302"/>
    </source>
</evidence>
<dbReference type="Proteomes" id="UP001061302">
    <property type="component" value="Chromosome"/>
</dbReference>
<name>A0ABY6DHN4_9NEIS</name>
<dbReference type="RefSeq" id="WP_263123143.1">
    <property type="nucleotide sequence ID" value="NZ_CP106753.1"/>
</dbReference>
<dbReference type="EMBL" id="CP106753">
    <property type="protein sequence ID" value="UXY13865.1"/>
    <property type="molecule type" value="Genomic_DNA"/>
</dbReference>
<accession>A0ABY6DHN4</accession>
<dbReference type="Pfam" id="PF08748">
    <property type="entry name" value="Phage_TAC_4"/>
    <property type="match status" value="1"/>
</dbReference>
<evidence type="ECO:0000313" key="1">
    <source>
        <dbReference type="EMBL" id="UXY13865.1"/>
    </source>
</evidence>
<dbReference type="InterPro" id="IPR014859">
    <property type="entry name" value="Phage_TAC_4"/>
</dbReference>
<keyword evidence="2" id="KW-1185">Reference proteome</keyword>
<gene>
    <name evidence="1" type="ORF">N8I74_11080</name>
</gene>
<organism evidence="1 2">
    <name type="scientific">Chitiniphilus purpureus</name>
    <dbReference type="NCBI Taxonomy" id="2981137"/>
    <lineage>
        <taxon>Bacteria</taxon>
        <taxon>Pseudomonadati</taxon>
        <taxon>Pseudomonadota</taxon>
        <taxon>Betaproteobacteria</taxon>
        <taxon>Neisseriales</taxon>
        <taxon>Chitinibacteraceae</taxon>
        <taxon>Chitiniphilus</taxon>
    </lineage>
</organism>
<proteinExistence type="predicted"/>
<reference evidence="1" key="1">
    <citation type="submission" date="2022-10" db="EMBL/GenBank/DDBJ databases">
        <title>Chitiniphilus purpureus sp. nov., a novel chitin-degrading bacterium isolated from crawfish pond sediment.</title>
        <authorList>
            <person name="Li K."/>
        </authorList>
    </citation>
    <scope>NUCLEOTIDE SEQUENCE</scope>
    <source>
        <strain evidence="1">CD1</strain>
    </source>
</reference>
<sequence length="102" mass="11497">MFKLDPNPTFWVPVALSIPGSTPVSIDVQFRHLDRDGLGRFFEGLKDRSDAESLAEIIVGWAKVDQPYSAEALDRLLRNYHTAAGELFAAYRKAMLESRTKN</sequence>
<protein>
    <submittedName>
        <fullName evidence="1">Phage tail assembly chaperone</fullName>
    </submittedName>
</protein>